<dbReference type="InterPro" id="IPR002401">
    <property type="entry name" value="Cyt_P450_E_grp-I"/>
</dbReference>
<evidence type="ECO:0000256" key="12">
    <source>
        <dbReference type="PIRSR" id="PIRSR602401-1"/>
    </source>
</evidence>
<dbReference type="InterPro" id="IPR036396">
    <property type="entry name" value="Cyt_P450_sf"/>
</dbReference>
<evidence type="ECO:0000256" key="5">
    <source>
        <dbReference type="ARBA" id="ARBA00023002"/>
    </source>
</evidence>
<dbReference type="Proteomes" id="UP001194746">
    <property type="component" value="Unassembled WGS sequence"/>
</dbReference>
<evidence type="ECO:0000313" key="15">
    <source>
        <dbReference type="EMBL" id="KAF9889352.1"/>
    </source>
</evidence>
<comment type="similarity">
    <text evidence="2">Belongs to the cytochrome P450 family.</text>
</comment>
<comment type="caution">
    <text evidence="15">The sequence shown here is derived from an EMBL/GenBank/DDBJ whole genome shotgun (WGS) entry which is preliminary data.</text>
</comment>
<dbReference type="InterPro" id="IPR021858">
    <property type="entry name" value="Fun_TF"/>
</dbReference>
<name>A0AAD4CPK5_ASPNN</name>
<dbReference type="Pfam" id="PF00172">
    <property type="entry name" value="Zn_clus"/>
    <property type="match status" value="1"/>
</dbReference>
<feature type="compositionally biased region" description="Low complexity" evidence="13">
    <location>
        <begin position="411"/>
        <end position="437"/>
    </location>
</feature>
<dbReference type="InterPro" id="IPR001128">
    <property type="entry name" value="Cyt_P450"/>
</dbReference>
<dbReference type="EMBL" id="VCAU01000037">
    <property type="protein sequence ID" value="KAF9889352.1"/>
    <property type="molecule type" value="Genomic_DNA"/>
</dbReference>
<evidence type="ECO:0000256" key="9">
    <source>
        <dbReference type="ARBA" id="ARBA00023125"/>
    </source>
</evidence>
<dbReference type="Gene3D" id="1.10.630.10">
    <property type="entry name" value="Cytochrome P450"/>
    <property type="match status" value="1"/>
</dbReference>
<evidence type="ECO:0000256" key="3">
    <source>
        <dbReference type="ARBA" id="ARBA00022617"/>
    </source>
</evidence>
<dbReference type="GO" id="GO:0008270">
    <property type="term" value="F:zinc ion binding"/>
    <property type="evidence" value="ECO:0007669"/>
    <property type="project" value="InterPro"/>
</dbReference>
<keyword evidence="4 12" id="KW-0479">Metal-binding</keyword>
<evidence type="ECO:0000256" key="1">
    <source>
        <dbReference type="ARBA" id="ARBA00001971"/>
    </source>
</evidence>
<comment type="cofactor">
    <cofactor evidence="1 12">
        <name>heme</name>
        <dbReference type="ChEBI" id="CHEBI:30413"/>
    </cofactor>
</comment>
<dbReference type="PANTHER" id="PTHR24305">
    <property type="entry name" value="CYTOCHROME P450"/>
    <property type="match status" value="1"/>
</dbReference>
<dbReference type="Pfam" id="PF11951">
    <property type="entry name" value="Fungal_trans_2"/>
    <property type="match status" value="1"/>
</dbReference>
<keyword evidence="5" id="KW-0560">Oxidoreductase</keyword>
<dbReference type="GO" id="GO:0000981">
    <property type="term" value="F:DNA-binding transcription factor activity, RNA polymerase II-specific"/>
    <property type="evidence" value="ECO:0007669"/>
    <property type="project" value="InterPro"/>
</dbReference>
<feature type="compositionally biased region" description="Polar residues" evidence="13">
    <location>
        <begin position="1"/>
        <end position="12"/>
    </location>
</feature>
<feature type="region of interest" description="Disordered" evidence="13">
    <location>
        <begin position="1"/>
        <end position="60"/>
    </location>
</feature>
<dbReference type="PANTHER" id="PTHR24305:SF157">
    <property type="entry name" value="N-ACETYLTRYPTOPHAN 6-HYDROXYLASE IVOC-RELATED"/>
    <property type="match status" value="1"/>
</dbReference>
<dbReference type="GO" id="GO:0016705">
    <property type="term" value="F:oxidoreductase activity, acting on paired donors, with incorporation or reduction of molecular oxygen"/>
    <property type="evidence" value="ECO:0007669"/>
    <property type="project" value="InterPro"/>
</dbReference>
<sequence>MTSKSHNPSALSTEDAEGCHSHHHAGRDAPPPSYSINNNNSISAQDPQDAPPDYNPFPDSATTVQAATVKFPPAINGYWQWKLTRTILLGPSAEQKLFAVSTHSRILSSRMSLTLHDGPSDKHPPLASLESDALRRRRPFIVTITASPETRIEITGNPARKYDMAPPFPFSCHVGGGEKGPIQEDFEWRRSYGNEVKELAHHAPGWKLVRLAQRTSDGGKRAERELGSSSDGREVVAVLAMNSSMSMTKGMRFSFLGSGLTGVMGEDWEITAVMSAVQLFQLDVQAVAEGTAKPSQPTSASAASALPWNLVFFIFRGDARRCQRGKITPTIMDSLSQLTAVPRNPQRPCWECRRRRLVCDFSVPECNKCRAAGVDCPGYGDKKPLKWLAPGKVRSRNRRRKCDSPTRKDSASSTTSSSSSSASSSSSNSSSSTTASTPDTEDFAQTPLICSPNNQLWRGGLLPLHNLSTETCAIVQAACYYNHCVYPDYLPMHQLAPSSYAALFPLSALHIFPVSICHTLVYLALSHYIHQLPPTTGSSDLVDARSRVYHHRGAAIAALTEEIGKITTRASEATITSVLMVLFTDARQFPSIDWRHHFSGAMQLMKLRGGLETLFHSTPFLRPALLYFVIVGVMGNTTSPPSQQILLTQYDNLIPLIREMYGEGLFPGLLCPPQLFINIAMINQLRYHAGNIQPVDDALRDTAGDLLEEIEAFSPQEWAESNFCNQEDWFLLASIYQSAVIIYCIASMQSLSILPLTAEMNATRAAHGHSLISLLHKAVQLPQMNKCMLWPLVVAGMEMAHGSPISRDFVAEQLSTMSQDLGTPISLSARTVLKMFWASGTSGWDDCFDRPRIIADQGLDIALYAPQKTTFFLTPTYCTTKAMDISTLLSVVSCIAVYLLTKPIYRLYFHPLRKIPGPKLTAATFLYEFYYDVILGGQFIFQVEKMHQKYGPIVRINPREVHIIDHSFYDEIYASSMVRRDKDSQFVPVYGLPESVLSTVGHDHHRFRRNLLNSFFSKRSVLELSPLIQERVEKLMQRFEAFYRSPTQPIVQLDNAYAALTSDIITTYSYGKSWHFLEDETFRSDIRQAVTDLITFWHIGRFFPLIITTLQMIPVWALALLQPGKANLFKFQAEIYEQSIGSVQQGEEKPGLVRQNIYNNLADPSVPAPERSPKRLQDEGTALLGAGTETTSRVLSLASYYLASNRDVLERLRAELRQIMPTPTDIPSWTELEKLPYLNGVVFESLRLADSVVSRLPRISPVDPLQYKDYTIPPGTPMSASSYFMHRDAEVFPNPEKFDPERWVRSAEEGTHLTRYLVAFTRGTRVCLGMNLAYMELYTTIAAVARRFDWELHDTTPDDIRVTGDMAVGYTRRGELKVYARITGLVQD</sequence>
<evidence type="ECO:0000256" key="11">
    <source>
        <dbReference type="ARBA" id="ARBA00023242"/>
    </source>
</evidence>
<evidence type="ECO:0000256" key="6">
    <source>
        <dbReference type="ARBA" id="ARBA00023004"/>
    </source>
</evidence>
<dbReference type="SUPFAM" id="SSF48264">
    <property type="entry name" value="Cytochrome P450"/>
    <property type="match status" value="1"/>
</dbReference>
<evidence type="ECO:0000256" key="7">
    <source>
        <dbReference type="ARBA" id="ARBA00023015"/>
    </source>
</evidence>
<feature type="binding site" description="axial binding residue" evidence="12">
    <location>
        <position position="1327"/>
    </location>
    <ligand>
        <name>heme</name>
        <dbReference type="ChEBI" id="CHEBI:30413"/>
    </ligand>
    <ligandPart>
        <name>Fe</name>
        <dbReference type="ChEBI" id="CHEBI:18248"/>
    </ligandPart>
</feature>
<keyword evidence="10" id="KW-0804">Transcription</keyword>
<keyword evidence="16" id="KW-1185">Reference proteome</keyword>
<dbReference type="GO" id="GO:0003677">
    <property type="term" value="F:DNA binding"/>
    <property type="evidence" value="ECO:0007669"/>
    <property type="project" value="UniProtKB-KW"/>
</dbReference>
<dbReference type="InterPro" id="IPR036864">
    <property type="entry name" value="Zn2-C6_fun-type_DNA-bd_sf"/>
</dbReference>
<evidence type="ECO:0000313" key="16">
    <source>
        <dbReference type="Proteomes" id="UP001194746"/>
    </source>
</evidence>
<organism evidence="15 16">
    <name type="scientific">Aspergillus nanangensis</name>
    <dbReference type="NCBI Taxonomy" id="2582783"/>
    <lineage>
        <taxon>Eukaryota</taxon>
        <taxon>Fungi</taxon>
        <taxon>Dikarya</taxon>
        <taxon>Ascomycota</taxon>
        <taxon>Pezizomycotina</taxon>
        <taxon>Eurotiomycetes</taxon>
        <taxon>Eurotiomycetidae</taxon>
        <taxon>Eurotiales</taxon>
        <taxon>Aspergillaceae</taxon>
        <taxon>Aspergillus</taxon>
        <taxon>Aspergillus subgen. Circumdati</taxon>
    </lineage>
</organism>
<dbReference type="PRINTS" id="PR00385">
    <property type="entry name" value="P450"/>
</dbReference>
<evidence type="ECO:0000256" key="4">
    <source>
        <dbReference type="ARBA" id="ARBA00022723"/>
    </source>
</evidence>
<dbReference type="GO" id="GO:0005506">
    <property type="term" value="F:iron ion binding"/>
    <property type="evidence" value="ECO:0007669"/>
    <property type="project" value="InterPro"/>
</dbReference>
<keyword evidence="11" id="KW-0539">Nucleus</keyword>
<feature type="compositionally biased region" description="Low complexity" evidence="13">
    <location>
        <begin position="34"/>
        <end position="43"/>
    </location>
</feature>
<dbReference type="CDD" id="cd11062">
    <property type="entry name" value="CYP58-like"/>
    <property type="match status" value="1"/>
</dbReference>
<accession>A0AAD4CPK5</accession>
<evidence type="ECO:0000256" key="8">
    <source>
        <dbReference type="ARBA" id="ARBA00023033"/>
    </source>
</evidence>
<protein>
    <recommendedName>
        <fullName evidence="14">Zn(2)-C6 fungal-type domain-containing protein</fullName>
    </recommendedName>
</protein>
<dbReference type="GO" id="GO:0020037">
    <property type="term" value="F:heme binding"/>
    <property type="evidence" value="ECO:0007669"/>
    <property type="project" value="InterPro"/>
</dbReference>
<gene>
    <name evidence="15" type="ORF">FE257_007462</name>
</gene>
<feature type="region of interest" description="Disordered" evidence="13">
    <location>
        <begin position="387"/>
        <end position="440"/>
    </location>
</feature>
<feature type="domain" description="Zn(2)-C6 fungal-type" evidence="14">
    <location>
        <begin position="348"/>
        <end position="376"/>
    </location>
</feature>
<dbReference type="PROSITE" id="PS50048">
    <property type="entry name" value="ZN2_CY6_FUNGAL_2"/>
    <property type="match status" value="1"/>
</dbReference>
<keyword evidence="6 12" id="KW-0408">Iron</keyword>
<proteinExistence type="inferred from homology"/>
<dbReference type="SMART" id="SM00066">
    <property type="entry name" value="GAL4"/>
    <property type="match status" value="1"/>
</dbReference>
<keyword evidence="3 12" id="KW-0349">Heme</keyword>
<dbReference type="GO" id="GO:0009893">
    <property type="term" value="P:positive regulation of metabolic process"/>
    <property type="evidence" value="ECO:0007669"/>
    <property type="project" value="UniProtKB-ARBA"/>
</dbReference>
<evidence type="ECO:0000256" key="10">
    <source>
        <dbReference type="ARBA" id="ARBA00023163"/>
    </source>
</evidence>
<reference evidence="15" key="2">
    <citation type="submission" date="2020-02" db="EMBL/GenBank/DDBJ databases">
        <authorList>
            <person name="Gilchrist C.L.M."/>
            <person name="Chooi Y.-H."/>
        </authorList>
    </citation>
    <scope>NUCLEOTIDE SEQUENCE</scope>
    <source>
        <strain evidence="15">MST-FP2251</strain>
    </source>
</reference>
<evidence type="ECO:0000256" key="2">
    <source>
        <dbReference type="ARBA" id="ARBA00010617"/>
    </source>
</evidence>
<reference evidence="15" key="1">
    <citation type="journal article" date="2019" name="Beilstein J. Org. Chem.">
        <title>Nanangenines: drimane sesquiterpenoids as the dominant metabolite cohort of a novel Australian fungus, Aspergillus nanangensis.</title>
        <authorList>
            <person name="Lacey H.J."/>
            <person name="Gilchrist C.L.M."/>
            <person name="Crombie A."/>
            <person name="Kalaitzis J.A."/>
            <person name="Vuong D."/>
            <person name="Rutledge P.J."/>
            <person name="Turner P."/>
            <person name="Pitt J.I."/>
            <person name="Lacey E."/>
            <person name="Chooi Y.H."/>
            <person name="Piggott A.M."/>
        </authorList>
    </citation>
    <scope>NUCLEOTIDE SEQUENCE</scope>
    <source>
        <strain evidence="15">MST-FP2251</strain>
    </source>
</reference>
<dbReference type="Pfam" id="PF00067">
    <property type="entry name" value="p450"/>
    <property type="match status" value="1"/>
</dbReference>
<dbReference type="SUPFAM" id="SSF57701">
    <property type="entry name" value="Zn2/Cys6 DNA-binding domain"/>
    <property type="match status" value="1"/>
</dbReference>
<dbReference type="CDD" id="cd00067">
    <property type="entry name" value="GAL4"/>
    <property type="match status" value="1"/>
</dbReference>
<evidence type="ECO:0000256" key="13">
    <source>
        <dbReference type="SAM" id="MobiDB-lite"/>
    </source>
</evidence>
<dbReference type="InterPro" id="IPR050121">
    <property type="entry name" value="Cytochrome_P450_monoxygenase"/>
</dbReference>
<evidence type="ECO:0000259" key="14">
    <source>
        <dbReference type="PROSITE" id="PS50048"/>
    </source>
</evidence>
<dbReference type="GO" id="GO:0004497">
    <property type="term" value="F:monooxygenase activity"/>
    <property type="evidence" value="ECO:0007669"/>
    <property type="project" value="UniProtKB-KW"/>
</dbReference>
<dbReference type="InterPro" id="IPR001138">
    <property type="entry name" value="Zn2Cys6_DnaBD"/>
</dbReference>
<keyword evidence="9" id="KW-0238">DNA-binding</keyword>
<dbReference type="PRINTS" id="PR00463">
    <property type="entry name" value="EP450I"/>
</dbReference>
<keyword evidence="7" id="KW-0805">Transcription regulation</keyword>
<keyword evidence="8" id="KW-0503">Monooxygenase</keyword>